<organism evidence="7 8">
    <name type="scientific">Talaromyces proteolyticus</name>
    <dbReference type="NCBI Taxonomy" id="1131652"/>
    <lineage>
        <taxon>Eukaryota</taxon>
        <taxon>Fungi</taxon>
        <taxon>Dikarya</taxon>
        <taxon>Ascomycota</taxon>
        <taxon>Pezizomycotina</taxon>
        <taxon>Eurotiomycetes</taxon>
        <taxon>Eurotiomycetidae</taxon>
        <taxon>Eurotiales</taxon>
        <taxon>Trichocomaceae</taxon>
        <taxon>Talaromyces</taxon>
        <taxon>Talaromyces sect. Bacilispori</taxon>
    </lineage>
</organism>
<feature type="transmembrane region" description="Helical" evidence="6">
    <location>
        <begin position="20"/>
        <end position="42"/>
    </location>
</feature>
<dbReference type="InterPro" id="IPR051209">
    <property type="entry name" value="FAD-bind_Monooxygenase_sf"/>
</dbReference>
<sequence length="623" mass="70721">MASRVPSRPDERCIDDYRSIKVICIGAGMCGIAVGCLFPQHIPNLELTIYEKNSEVGGTWFENHYPGLRPDLTPHVYQYTFASNPNWTKFYPPGEEFEEYLKTVAAKYEVYKNTRFGHKFLSAIWSEEDGQWEVSVQKLDDGTTVKDRADILIKATGFLNDWRWPNVPGREKFKGYMLHTANWNDNFDPSGKKVAVLGYGSTGVQITPAIQPLVKHLDHYVRGKVWVPPGGGTNMEELIERGAHNNFDHKLEERKYFTQNPKSYLQFRKKQESYCNNVQKIFFKGSEAQREFTAFLDANLKETTKPKPWLYDTLRPNYPPGCRRLIMGQAWLESMQEANASIIPKDVVEFTEKGIIDSDGVEREYDAIICATGFDTLVFPPDIRLDSSTTPFIGRNGTTLAEVWDPDPVAYFSVNPEQMPNMFLMFGPNSAPFAGSIVHTFEACAFYIIQCIQKIQREYIKSMVCKPQALRSWLKHVDRHMNKTVMSANCVTWFKRNNPDGRVITSWPGSAMHGYLGWKSPRFEDFEYTSWLPDDDTMAWIGNGNISAELTNSGDTTNYMDYTDSSKSLSEVIVNSDAKNVTDSFLDKSALSHKISPQVLSPHPGNGALPNVDSKSFGLPVYD</sequence>
<dbReference type="Pfam" id="PF00743">
    <property type="entry name" value="FMO-like"/>
    <property type="match status" value="1"/>
</dbReference>
<keyword evidence="6" id="KW-0472">Membrane</keyword>
<comment type="cofactor">
    <cofactor evidence="1">
        <name>FAD</name>
        <dbReference type="ChEBI" id="CHEBI:57692"/>
    </cofactor>
</comment>
<dbReference type="GeneID" id="70251946"/>
<dbReference type="PANTHER" id="PTHR42877">
    <property type="entry name" value="L-ORNITHINE N(5)-MONOOXYGENASE-RELATED"/>
    <property type="match status" value="1"/>
</dbReference>
<dbReference type="Proteomes" id="UP001201262">
    <property type="component" value="Unassembled WGS sequence"/>
</dbReference>
<evidence type="ECO:0000313" key="7">
    <source>
        <dbReference type="EMBL" id="KAH8701523.1"/>
    </source>
</evidence>
<reference evidence="7" key="1">
    <citation type="submission" date="2021-12" db="EMBL/GenBank/DDBJ databases">
        <title>Convergent genome expansion in fungi linked to evolution of root-endophyte symbiosis.</title>
        <authorList>
            <consortium name="DOE Joint Genome Institute"/>
            <person name="Ke Y.-H."/>
            <person name="Bonito G."/>
            <person name="Liao H.-L."/>
            <person name="Looney B."/>
            <person name="Rojas-Flechas A."/>
            <person name="Nash J."/>
            <person name="Hameed K."/>
            <person name="Schadt C."/>
            <person name="Martin F."/>
            <person name="Crous P.W."/>
            <person name="Miettinen O."/>
            <person name="Magnuson J.K."/>
            <person name="Labbe J."/>
            <person name="Jacobson D."/>
            <person name="Doktycz M.J."/>
            <person name="Veneault-Fourrey C."/>
            <person name="Kuo A."/>
            <person name="Mondo S."/>
            <person name="Calhoun S."/>
            <person name="Riley R."/>
            <person name="Ohm R."/>
            <person name="LaButti K."/>
            <person name="Andreopoulos B."/>
            <person name="Pangilinan J."/>
            <person name="Nolan M."/>
            <person name="Tritt A."/>
            <person name="Clum A."/>
            <person name="Lipzen A."/>
            <person name="Daum C."/>
            <person name="Barry K."/>
            <person name="Grigoriev I.V."/>
            <person name="Vilgalys R."/>
        </authorList>
    </citation>
    <scope>NUCLEOTIDE SEQUENCE</scope>
    <source>
        <strain evidence="7">PMI_201</strain>
    </source>
</reference>
<keyword evidence="4" id="KW-0274">FAD</keyword>
<keyword evidence="3" id="KW-0285">Flavoprotein</keyword>
<protein>
    <recommendedName>
        <fullName evidence="9">Sterigmatocystin biosynthesis monooxygenase stcW</fullName>
    </recommendedName>
</protein>
<proteinExistence type="inferred from homology"/>
<comment type="caution">
    <text evidence="7">The sequence shown here is derived from an EMBL/GenBank/DDBJ whole genome shotgun (WGS) entry which is preliminary data.</text>
</comment>
<keyword evidence="6" id="KW-0812">Transmembrane</keyword>
<dbReference type="SUPFAM" id="SSF51905">
    <property type="entry name" value="FAD/NAD(P)-binding domain"/>
    <property type="match status" value="2"/>
</dbReference>
<evidence type="ECO:0008006" key="9">
    <source>
        <dbReference type="Google" id="ProtNLM"/>
    </source>
</evidence>
<evidence type="ECO:0000256" key="3">
    <source>
        <dbReference type="ARBA" id="ARBA00022630"/>
    </source>
</evidence>
<dbReference type="EMBL" id="JAJTJA010000003">
    <property type="protein sequence ID" value="KAH8701523.1"/>
    <property type="molecule type" value="Genomic_DNA"/>
</dbReference>
<evidence type="ECO:0000256" key="6">
    <source>
        <dbReference type="SAM" id="Phobius"/>
    </source>
</evidence>
<evidence type="ECO:0000256" key="1">
    <source>
        <dbReference type="ARBA" id="ARBA00001974"/>
    </source>
</evidence>
<gene>
    <name evidence="7" type="ORF">BGW36DRAFT_445059</name>
</gene>
<name>A0AAD4KXB2_9EURO</name>
<dbReference type="InterPro" id="IPR020946">
    <property type="entry name" value="Flavin_mOase-like"/>
</dbReference>
<keyword evidence="8" id="KW-1185">Reference proteome</keyword>
<dbReference type="InterPro" id="IPR036188">
    <property type="entry name" value="FAD/NAD-bd_sf"/>
</dbReference>
<evidence type="ECO:0000256" key="5">
    <source>
        <dbReference type="ARBA" id="ARBA00023002"/>
    </source>
</evidence>
<dbReference type="Gene3D" id="3.50.50.60">
    <property type="entry name" value="FAD/NAD(P)-binding domain"/>
    <property type="match status" value="2"/>
</dbReference>
<accession>A0AAD4KXB2</accession>
<keyword evidence="6" id="KW-1133">Transmembrane helix</keyword>
<dbReference type="GO" id="GO:0004499">
    <property type="term" value="F:N,N-dimethylaniline monooxygenase activity"/>
    <property type="evidence" value="ECO:0007669"/>
    <property type="project" value="InterPro"/>
</dbReference>
<keyword evidence="5" id="KW-0560">Oxidoreductase</keyword>
<dbReference type="AlphaFoldDB" id="A0AAD4KXB2"/>
<evidence type="ECO:0000313" key="8">
    <source>
        <dbReference type="Proteomes" id="UP001201262"/>
    </source>
</evidence>
<dbReference type="GO" id="GO:0050660">
    <property type="term" value="F:flavin adenine dinucleotide binding"/>
    <property type="evidence" value="ECO:0007669"/>
    <property type="project" value="InterPro"/>
</dbReference>
<evidence type="ECO:0000256" key="2">
    <source>
        <dbReference type="ARBA" id="ARBA00010139"/>
    </source>
</evidence>
<evidence type="ECO:0000256" key="4">
    <source>
        <dbReference type="ARBA" id="ARBA00022827"/>
    </source>
</evidence>
<dbReference type="PANTHER" id="PTHR42877:SF7">
    <property type="entry name" value="FLAVIN-BINDING MONOOXYGENASE-RELATED"/>
    <property type="match status" value="1"/>
</dbReference>
<dbReference type="RefSeq" id="XP_046074899.1">
    <property type="nucleotide sequence ID" value="XM_046221659.1"/>
</dbReference>
<comment type="similarity">
    <text evidence="2">Belongs to the FAD-binding monooxygenase family.</text>
</comment>
<dbReference type="GO" id="GO:0050661">
    <property type="term" value="F:NADP binding"/>
    <property type="evidence" value="ECO:0007669"/>
    <property type="project" value="InterPro"/>
</dbReference>